<dbReference type="SUPFAM" id="SSF161098">
    <property type="entry name" value="MetI-like"/>
    <property type="match status" value="1"/>
</dbReference>
<dbReference type="PANTHER" id="PTHR43386:SF25">
    <property type="entry name" value="PEPTIDE ABC TRANSPORTER PERMEASE PROTEIN"/>
    <property type="match status" value="1"/>
</dbReference>
<dbReference type="Pfam" id="PF00528">
    <property type="entry name" value="BPD_transp_1"/>
    <property type="match status" value="1"/>
</dbReference>
<keyword evidence="3" id="KW-1003">Cell membrane</keyword>
<dbReference type="RefSeq" id="WP_191784253.1">
    <property type="nucleotide sequence ID" value="NZ_JACSQV010000014.1"/>
</dbReference>
<evidence type="ECO:0000259" key="9">
    <source>
        <dbReference type="PROSITE" id="PS50928"/>
    </source>
</evidence>
<evidence type="ECO:0000256" key="3">
    <source>
        <dbReference type="ARBA" id="ARBA00022475"/>
    </source>
</evidence>
<keyword evidence="11" id="KW-1185">Reference proteome</keyword>
<feature type="transmembrane region" description="Helical" evidence="7">
    <location>
        <begin position="222"/>
        <end position="248"/>
    </location>
</feature>
<evidence type="ECO:0000256" key="2">
    <source>
        <dbReference type="ARBA" id="ARBA00022448"/>
    </source>
</evidence>
<feature type="transmembrane region" description="Helical" evidence="7">
    <location>
        <begin position="268"/>
        <end position="287"/>
    </location>
</feature>
<evidence type="ECO:0000313" key="10">
    <source>
        <dbReference type="EMBL" id="MBD7919598.1"/>
    </source>
</evidence>
<dbReference type="PROSITE" id="PS50928">
    <property type="entry name" value="ABC_TM1"/>
    <property type="match status" value="1"/>
</dbReference>
<keyword evidence="5 7" id="KW-1133">Transmembrane helix</keyword>
<proteinExistence type="inferred from homology"/>
<dbReference type="EMBL" id="JACSQV010000014">
    <property type="protein sequence ID" value="MBD7919598.1"/>
    <property type="molecule type" value="Genomic_DNA"/>
</dbReference>
<comment type="similarity">
    <text evidence="7">Belongs to the binding-protein-dependent transport system permease family.</text>
</comment>
<feature type="transmembrane region" description="Helical" evidence="7">
    <location>
        <begin position="44"/>
        <end position="62"/>
    </location>
</feature>
<comment type="subcellular location">
    <subcellularLocation>
        <location evidence="1 7">Cell membrane</location>
        <topology evidence="1 7">Multi-pass membrane protein</topology>
    </subcellularLocation>
</comment>
<dbReference type="InterPro" id="IPR050366">
    <property type="entry name" value="BP-dependent_transpt_permease"/>
</dbReference>
<evidence type="ECO:0000256" key="4">
    <source>
        <dbReference type="ARBA" id="ARBA00022692"/>
    </source>
</evidence>
<evidence type="ECO:0000256" key="7">
    <source>
        <dbReference type="RuleBase" id="RU363032"/>
    </source>
</evidence>
<feature type="compositionally biased region" description="Low complexity" evidence="8">
    <location>
        <begin position="12"/>
        <end position="24"/>
    </location>
</feature>
<gene>
    <name evidence="10" type="ORF">H9657_15105</name>
</gene>
<protein>
    <submittedName>
        <fullName evidence="10">ABC transporter permease</fullName>
    </submittedName>
</protein>
<keyword evidence="4 7" id="KW-0812">Transmembrane</keyword>
<dbReference type="Gene3D" id="1.10.3720.10">
    <property type="entry name" value="MetI-like"/>
    <property type="match status" value="1"/>
</dbReference>
<feature type="transmembrane region" description="Helical" evidence="7">
    <location>
        <begin position="106"/>
        <end position="131"/>
    </location>
</feature>
<keyword evidence="2 7" id="KW-0813">Transport</keyword>
<sequence length="300" mass="30972">MSTLTTSPGPSPAAARRPAERWSAPPEAGSFRALVARLGPLDHVALAVVAFLVLAVVAPGLLTSHDPLHGDGTLVLQAPSAAHWFGTDYLGRDLFSRIVHGTVRTLLGSAVAVVIGLGVGTLLGLVAGYLGGVVDAVISRLVDVLLSIPGLLLSMVVVVALGFGALNAAVAVGIASIAAFTRLMRSEVLTVKDLPFVEASHHLGGSRAHVLLRHILPNSWTAVLSLTALQFGLSIIWISSLSFLGYGAPPPLPEWGLLVAEGREYVVSSPWLTIVPGAVIAASVLAISRLSRTIKEGSAA</sequence>
<evidence type="ECO:0000256" key="8">
    <source>
        <dbReference type="SAM" id="MobiDB-lite"/>
    </source>
</evidence>
<evidence type="ECO:0000313" key="11">
    <source>
        <dbReference type="Proteomes" id="UP000604241"/>
    </source>
</evidence>
<dbReference type="InterPro" id="IPR000515">
    <property type="entry name" value="MetI-like"/>
</dbReference>
<accession>A0ABR8QGQ0</accession>
<keyword evidence="6 7" id="KW-0472">Membrane</keyword>
<evidence type="ECO:0000256" key="6">
    <source>
        <dbReference type="ARBA" id="ARBA00023136"/>
    </source>
</evidence>
<feature type="region of interest" description="Disordered" evidence="8">
    <location>
        <begin position="1"/>
        <end position="24"/>
    </location>
</feature>
<comment type="caution">
    <text evidence="10">The sequence shown here is derived from an EMBL/GenBank/DDBJ whole genome shotgun (WGS) entry which is preliminary data.</text>
</comment>
<feature type="transmembrane region" description="Helical" evidence="7">
    <location>
        <begin position="151"/>
        <end position="180"/>
    </location>
</feature>
<dbReference type="InterPro" id="IPR035906">
    <property type="entry name" value="MetI-like_sf"/>
</dbReference>
<dbReference type="PANTHER" id="PTHR43386">
    <property type="entry name" value="OLIGOPEPTIDE TRANSPORT SYSTEM PERMEASE PROTEIN APPC"/>
    <property type="match status" value="1"/>
</dbReference>
<feature type="domain" description="ABC transmembrane type-1" evidence="9">
    <location>
        <begin position="102"/>
        <end position="291"/>
    </location>
</feature>
<organism evidence="10 11">
    <name type="scientific">Cellulomonas avistercoris</name>
    <dbReference type="NCBI Taxonomy" id="2762242"/>
    <lineage>
        <taxon>Bacteria</taxon>
        <taxon>Bacillati</taxon>
        <taxon>Actinomycetota</taxon>
        <taxon>Actinomycetes</taxon>
        <taxon>Micrococcales</taxon>
        <taxon>Cellulomonadaceae</taxon>
        <taxon>Cellulomonas</taxon>
    </lineage>
</organism>
<evidence type="ECO:0000256" key="1">
    <source>
        <dbReference type="ARBA" id="ARBA00004651"/>
    </source>
</evidence>
<name>A0ABR8QGQ0_9CELL</name>
<dbReference type="CDD" id="cd06261">
    <property type="entry name" value="TM_PBP2"/>
    <property type="match status" value="1"/>
</dbReference>
<evidence type="ECO:0000256" key="5">
    <source>
        <dbReference type="ARBA" id="ARBA00022989"/>
    </source>
</evidence>
<dbReference type="Proteomes" id="UP000604241">
    <property type="component" value="Unassembled WGS sequence"/>
</dbReference>
<reference evidence="10 11" key="1">
    <citation type="submission" date="2020-08" db="EMBL/GenBank/DDBJ databases">
        <title>A Genomic Blueprint of the Chicken Gut Microbiome.</title>
        <authorList>
            <person name="Gilroy R."/>
            <person name="Ravi A."/>
            <person name="Getino M."/>
            <person name="Pursley I."/>
            <person name="Horton D.L."/>
            <person name="Alikhan N.-F."/>
            <person name="Baker D."/>
            <person name="Gharbi K."/>
            <person name="Hall N."/>
            <person name="Watson M."/>
            <person name="Adriaenssens E.M."/>
            <person name="Foster-Nyarko E."/>
            <person name="Jarju S."/>
            <person name="Secka A."/>
            <person name="Antonio M."/>
            <person name="Oren A."/>
            <person name="Chaudhuri R."/>
            <person name="La Ragione R.M."/>
            <person name="Hildebrand F."/>
            <person name="Pallen M.J."/>
        </authorList>
    </citation>
    <scope>NUCLEOTIDE SEQUENCE [LARGE SCALE GENOMIC DNA]</scope>
    <source>
        <strain evidence="10 11">Sa3CUA2</strain>
    </source>
</reference>